<dbReference type="CDD" id="cd16936">
    <property type="entry name" value="HATPase_RsbW-like"/>
    <property type="match status" value="1"/>
</dbReference>
<dbReference type="Pfam" id="PF13492">
    <property type="entry name" value="GAF_3"/>
    <property type="match status" value="1"/>
</dbReference>
<reference evidence="4 5" key="1">
    <citation type="submission" date="2020-10" db="EMBL/GenBank/DDBJ databases">
        <title>Sequencing the genomes of 1000 actinobacteria strains.</title>
        <authorList>
            <person name="Klenk H.-P."/>
        </authorList>
    </citation>
    <scope>NUCLEOTIDE SEQUENCE [LARGE SCALE GENOMIC DNA]</scope>
    <source>
        <strain evidence="4 5">DSM 46744</strain>
    </source>
</reference>
<dbReference type="Gene3D" id="3.60.40.10">
    <property type="entry name" value="PPM-type phosphatase domain"/>
    <property type="match status" value="1"/>
</dbReference>
<dbReference type="InterPro" id="IPR036890">
    <property type="entry name" value="HATPase_C_sf"/>
</dbReference>
<gene>
    <name evidence="4" type="ORF">H4W34_001085</name>
</gene>
<accession>A0ABR9JL24</accession>
<dbReference type="Proteomes" id="UP000627838">
    <property type="component" value="Unassembled WGS sequence"/>
</dbReference>
<dbReference type="PROSITE" id="PS50112">
    <property type="entry name" value="PAS"/>
    <property type="match status" value="1"/>
</dbReference>
<dbReference type="PANTHER" id="PTHR43156">
    <property type="entry name" value="STAGE II SPORULATION PROTEIN E-RELATED"/>
    <property type="match status" value="1"/>
</dbReference>
<dbReference type="SUPFAM" id="SSF55785">
    <property type="entry name" value="PYP-like sensor domain (PAS domain)"/>
    <property type="match status" value="1"/>
</dbReference>
<dbReference type="InterPro" id="IPR029016">
    <property type="entry name" value="GAF-like_dom_sf"/>
</dbReference>
<proteinExistence type="predicted"/>
<dbReference type="InterPro" id="IPR013767">
    <property type="entry name" value="PAS_fold"/>
</dbReference>
<dbReference type="InterPro" id="IPR052016">
    <property type="entry name" value="Bact_Sigma-Reg"/>
</dbReference>
<dbReference type="EMBL" id="JADBDZ010000001">
    <property type="protein sequence ID" value="MBE1531252.1"/>
    <property type="molecule type" value="Genomic_DNA"/>
</dbReference>
<feature type="compositionally biased region" description="Basic and acidic residues" evidence="2">
    <location>
        <begin position="409"/>
        <end position="431"/>
    </location>
</feature>
<organism evidence="4 5">
    <name type="scientific">Actinomadura algeriensis</name>
    <dbReference type="NCBI Taxonomy" id="1679523"/>
    <lineage>
        <taxon>Bacteria</taxon>
        <taxon>Bacillati</taxon>
        <taxon>Actinomycetota</taxon>
        <taxon>Actinomycetes</taxon>
        <taxon>Streptosporangiales</taxon>
        <taxon>Thermomonosporaceae</taxon>
        <taxon>Actinomadura</taxon>
    </lineage>
</organism>
<comment type="caution">
    <text evidence="4">The sequence shown here is derived from an EMBL/GenBank/DDBJ whole genome shotgun (WGS) entry which is preliminary data.</text>
</comment>
<feature type="region of interest" description="Disordered" evidence="2">
    <location>
        <begin position="405"/>
        <end position="437"/>
    </location>
</feature>
<evidence type="ECO:0000313" key="5">
    <source>
        <dbReference type="Proteomes" id="UP000627838"/>
    </source>
</evidence>
<dbReference type="Gene3D" id="3.30.565.10">
    <property type="entry name" value="Histidine kinase-like ATPase, C-terminal domain"/>
    <property type="match status" value="1"/>
</dbReference>
<evidence type="ECO:0000256" key="2">
    <source>
        <dbReference type="SAM" id="MobiDB-lite"/>
    </source>
</evidence>
<dbReference type="Pfam" id="PF00989">
    <property type="entry name" value="PAS"/>
    <property type="match status" value="1"/>
</dbReference>
<dbReference type="InterPro" id="IPR036457">
    <property type="entry name" value="PPM-type-like_dom_sf"/>
</dbReference>
<dbReference type="Pfam" id="PF13581">
    <property type="entry name" value="HATPase_c_2"/>
    <property type="match status" value="1"/>
</dbReference>
<name>A0ABR9JL24_9ACTN</name>
<dbReference type="Gene3D" id="3.30.450.20">
    <property type="entry name" value="PAS domain"/>
    <property type="match status" value="1"/>
</dbReference>
<dbReference type="InterPro" id="IPR000014">
    <property type="entry name" value="PAS"/>
</dbReference>
<dbReference type="Gene3D" id="3.30.450.40">
    <property type="match status" value="1"/>
</dbReference>
<dbReference type="InterPro" id="IPR035965">
    <property type="entry name" value="PAS-like_dom_sf"/>
</dbReference>
<dbReference type="SUPFAM" id="SSF55874">
    <property type="entry name" value="ATPase domain of HSP90 chaperone/DNA topoisomerase II/histidine kinase"/>
    <property type="match status" value="1"/>
</dbReference>
<evidence type="ECO:0000256" key="1">
    <source>
        <dbReference type="ARBA" id="ARBA00022801"/>
    </source>
</evidence>
<sequence length="862" mass="92747">MSRPFPPRPESPALARTYVRDRLRGAVAPDLVDTAVLLVSELVTNAVLHARTEIEVSVRAAGGGVRAQVADRARCRGLVPRHRHPYTDTGRGLYLVELLASRHGVDTGEHGKTVWFELGLPAAPSEWEPVPLRGAHRAVTLVDVPWALCVAAQGHRSAVLRELLLASATGMPPGIRPDDLHIAHDVNNMIGARLLAAARDSPSDADIRTLPLSVPADAAPGIVTLRRVLDLAEEAARGEHILSRPSLPQTTAMQDWMLDEIIGQLGGGQPIAWTVVPRDPTASPLDLMPWDADQVRGSRLPTIAVDDANLIIAVNEPVTDLLGWSLDDLVGQRLTVLIPEHLRGRHVAAFTSLLLTGRPRILGRAVPLPALHSDGRLIPIRLLIQSQEMDDGRTVFVAQLFPRTAAPEPSERTESPGEEREPESPLPERRAPGPNIGLSPLERLALLTDCERALSSAPDLTQGLRQVGWMLTRRLADWCSVVLLGEHGSLERRIVVHHDPDRPPPAAFEGPLPRLTHAARGPLARALRGAGPLTDATPQGDGPLDARYAELFEALGTDNAVIAPLRAHRDVLGIFTLGRTTPEPPTRGDLAFVQDLARGIAIGIENTRLYDQARTIAERLQQSLLPTLPTIANLQVAARYAPSTVTAQVGGDWYDGFCLPNGDFALVIGDVSGHDIDATAAMSRLSSMMRGVAVVCQEPPSEVLHHLDTANRLLTEEVTATCVYALVKGSGPWELVHSSAGHLPPLLTLPDGDTRYLDDGAGLMLGTGVDLTRPTARTPLPAHSTVLLYTDGLIERRDEPIADSMERLRVQTAALARAPLGVFCDELLIRLGADGTDDIALIALRPTPGNPVTPSPPPRTAR</sequence>
<dbReference type="SMART" id="SM00091">
    <property type="entry name" value="PAS"/>
    <property type="match status" value="1"/>
</dbReference>
<dbReference type="InterPro" id="IPR003018">
    <property type="entry name" value="GAF"/>
</dbReference>
<protein>
    <submittedName>
        <fullName evidence="4">PAS domain S-box-containing protein</fullName>
    </submittedName>
</protein>
<dbReference type="PANTHER" id="PTHR43156:SF2">
    <property type="entry name" value="STAGE II SPORULATION PROTEIN E"/>
    <property type="match status" value="1"/>
</dbReference>
<dbReference type="SMART" id="SM00331">
    <property type="entry name" value="PP2C_SIG"/>
    <property type="match status" value="1"/>
</dbReference>
<keyword evidence="5" id="KW-1185">Reference proteome</keyword>
<dbReference type="InterPro" id="IPR003594">
    <property type="entry name" value="HATPase_dom"/>
</dbReference>
<feature type="domain" description="PAS" evidence="3">
    <location>
        <begin position="301"/>
        <end position="340"/>
    </location>
</feature>
<dbReference type="NCBIfam" id="TIGR00229">
    <property type="entry name" value="sensory_box"/>
    <property type="match status" value="1"/>
</dbReference>
<keyword evidence="1" id="KW-0378">Hydrolase</keyword>
<evidence type="ECO:0000313" key="4">
    <source>
        <dbReference type="EMBL" id="MBE1531252.1"/>
    </source>
</evidence>
<dbReference type="Pfam" id="PF07228">
    <property type="entry name" value="SpoIIE"/>
    <property type="match status" value="1"/>
</dbReference>
<dbReference type="CDD" id="cd00130">
    <property type="entry name" value="PAS"/>
    <property type="match status" value="1"/>
</dbReference>
<dbReference type="SUPFAM" id="SSF55781">
    <property type="entry name" value="GAF domain-like"/>
    <property type="match status" value="1"/>
</dbReference>
<evidence type="ECO:0000259" key="3">
    <source>
        <dbReference type="PROSITE" id="PS50112"/>
    </source>
</evidence>
<dbReference type="RefSeq" id="WP_318783942.1">
    <property type="nucleotide sequence ID" value="NZ_JADBDZ010000001.1"/>
</dbReference>
<dbReference type="InterPro" id="IPR001932">
    <property type="entry name" value="PPM-type_phosphatase-like_dom"/>
</dbReference>